<feature type="region of interest" description="Disordered" evidence="1">
    <location>
        <begin position="1"/>
        <end position="176"/>
    </location>
</feature>
<feature type="compositionally biased region" description="Low complexity" evidence="1">
    <location>
        <begin position="783"/>
        <end position="794"/>
    </location>
</feature>
<feature type="region of interest" description="Disordered" evidence="1">
    <location>
        <begin position="198"/>
        <end position="282"/>
    </location>
</feature>
<gene>
    <name evidence="3" type="ORF">ESCO_005729</name>
</gene>
<dbReference type="PANTHER" id="PTHR37327">
    <property type="entry name" value="CHROMOSOME 1, WHOLE GENOME SHOTGUN SEQUENCE"/>
    <property type="match status" value="1"/>
</dbReference>
<feature type="compositionally biased region" description="Basic and acidic residues" evidence="1">
    <location>
        <begin position="598"/>
        <end position="612"/>
    </location>
</feature>
<dbReference type="EMBL" id="LGSR01000019">
    <property type="protein sequence ID" value="KOS20060.1"/>
    <property type="molecule type" value="Genomic_DNA"/>
</dbReference>
<reference evidence="3 4" key="1">
    <citation type="submission" date="2015-07" db="EMBL/GenBank/DDBJ databases">
        <title>The genome of the fungus Escovopsis weberi, a specialized disease agent of ant agriculture.</title>
        <authorList>
            <person name="de Man T.J."/>
            <person name="Stajich J.E."/>
            <person name="Kubicek C.P."/>
            <person name="Chenthamara K."/>
            <person name="Atanasova L."/>
            <person name="Druzhinina I.S."/>
            <person name="Birnbaum S."/>
            <person name="Barribeau S.M."/>
            <person name="Teiling C."/>
            <person name="Suen G."/>
            <person name="Currie C."/>
            <person name="Gerardo N.M."/>
        </authorList>
    </citation>
    <scope>NUCLEOTIDE SEQUENCE [LARGE SCALE GENOMIC DNA]</scope>
</reference>
<organism evidence="3 4">
    <name type="scientific">Escovopsis weberi</name>
    <dbReference type="NCBI Taxonomy" id="150374"/>
    <lineage>
        <taxon>Eukaryota</taxon>
        <taxon>Fungi</taxon>
        <taxon>Dikarya</taxon>
        <taxon>Ascomycota</taxon>
        <taxon>Pezizomycotina</taxon>
        <taxon>Sordariomycetes</taxon>
        <taxon>Hypocreomycetidae</taxon>
        <taxon>Hypocreales</taxon>
        <taxon>Hypocreaceae</taxon>
        <taxon>Escovopsis</taxon>
    </lineage>
</organism>
<dbReference type="SUPFAM" id="SSF116846">
    <property type="entry name" value="MIT domain"/>
    <property type="match status" value="1"/>
</dbReference>
<feature type="compositionally biased region" description="Basic and acidic residues" evidence="1">
    <location>
        <begin position="243"/>
        <end position="259"/>
    </location>
</feature>
<name>A0A0M8N4Z1_ESCWE</name>
<feature type="compositionally biased region" description="Polar residues" evidence="1">
    <location>
        <begin position="102"/>
        <end position="112"/>
    </location>
</feature>
<dbReference type="AlphaFoldDB" id="A0A0M8N4Z1"/>
<proteinExistence type="predicted"/>
<dbReference type="InterPro" id="IPR036181">
    <property type="entry name" value="MIT_dom_sf"/>
</dbReference>
<feature type="region of interest" description="Disordered" evidence="1">
    <location>
        <begin position="384"/>
        <end position="549"/>
    </location>
</feature>
<feature type="compositionally biased region" description="Polar residues" evidence="1">
    <location>
        <begin position="384"/>
        <end position="419"/>
    </location>
</feature>
<accession>A0A0M8N4Z1</accession>
<feature type="region of interest" description="Disordered" evidence="1">
    <location>
        <begin position="596"/>
        <end position="642"/>
    </location>
</feature>
<feature type="compositionally biased region" description="Low complexity" evidence="1">
    <location>
        <begin position="132"/>
        <end position="144"/>
    </location>
</feature>
<comment type="caution">
    <text evidence="3">The sequence shown here is derived from an EMBL/GenBank/DDBJ whole genome shotgun (WGS) entry which is preliminary data.</text>
</comment>
<feature type="compositionally biased region" description="Basic residues" evidence="1">
    <location>
        <begin position="531"/>
        <end position="545"/>
    </location>
</feature>
<evidence type="ECO:0000313" key="3">
    <source>
        <dbReference type="EMBL" id="KOS20060.1"/>
    </source>
</evidence>
<evidence type="ECO:0000313" key="4">
    <source>
        <dbReference type="Proteomes" id="UP000053831"/>
    </source>
</evidence>
<feature type="compositionally biased region" description="Low complexity" evidence="1">
    <location>
        <begin position="1057"/>
        <end position="1068"/>
    </location>
</feature>
<feature type="compositionally biased region" description="Low complexity" evidence="1">
    <location>
        <begin position="1084"/>
        <end position="1093"/>
    </location>
</feature>
<evidence type="ECO:0000259" key="2">
    <source>
        <dbReference type="Pfam" id="PF04212"/>
    </source>
</evidence>
<dbReference type="Gene3D" id="1.20.58.80">
    <property type="entry name" value="Phosphotransferase system, lactose/cellobiose-type IIA subunit"/>
    <property type="match status" value="1"/>
</dbReference>
<dbReference type="STRING" id="150374.A0A0M8N4Z1"/>
<feature type="compositionally biased region" description="Basic and acidic residues" evidence="1">
    <location>
        <begin position="472"/>
        <end position="487"/>
    </location>
</feature>
<keyword evidence="4" id="KW-1185">Reference proteome</keyword>
<evidence type="ECO:0000256" key="1">
    <source>
        <dbReference type="SAM" id="MobiDB-lite"/>
    </source>
</evidence>
<feature type="compositionally biased region" description="Low complexity" evidence="1">
    <location>
        <begin position="60"/>
        <end position="87"/>
    </location>
</feature>
<dbReference type="Proteomes" id="UP000053831">
    <property type="component" value="Unassembled WGS sequence"/>
</dbReference>
<dbReference type="Pfam" id="PF04212">
    <property type="entry name" value="MIT"/>
    <property type="match status" value="1"/>
</dbReference>
<feature type="compositionally biased region" description="Polar residues" evidence="1">
    <location>
        <begin position="28"/>
        <end position="39"/>
    </location>
</feature>
<feature type="region of interest" description="Disordered" evidence="1">
    <location>
        <begin position="774"/>
        <end position="838"/>
    </location>
</feature>
<protein>
    <recommendedName>
        <fullName evidence="2">MIT domain-containing protein</fullName>
    </recommendedName>
</protein>
<feature type="compositionally biased region" description="Low complexity" evidence="1">
    <location>
        <begin position="429"/>
        <end position="440"/>
    </location>
</feature>
<dbReference type="OrthoDB" id="1074at2759"/>
<feature type="region of interest" description="Disordered" evidence="1">
    <location>
        <begin position="1030"/>
        <end position="1117"/>
    </location>
</feature>
<dbReference type="InterPro" id="IPR007330">
    <property type="entry name" value="MIT_dom"/>
</dbReference>
<feature type="domain" description="MIT" evidence="2">
    <location>
        <begin position="279"/>
        <end position="343"/>
    </location>
</feature>
<dbReference type="PANTHER" id="PTHR37327:SF1">
    <property type="entry name" value="MICROTUBULE INTERACTING AND TRANSPORT DOMAIN-CONTAINING PROTEIN"/>
    <property type="match status" value="1"/>
</dbReference>
<sequence>MLQQASRQSATSTPPPPPITLNPPSQQADTSAPSAQLNPSLHHLPSVSRTLLHTLRPPRSSSLQGTSSSGQRPSSPSPAPGSATTYAPHRDHSRAPPVSLKQRPSTPSSQIEKANFASLSPREGSRARNRWSTSTISSTSSRTSPFAARRTGGSPNRRASFEVSGVRGSPPLVRQSSQRLLQGRLPPLGANHNTPVAVETGQLGAPGVPQPALGYHGANHPRGASPGPFMSKTLPETRMPYDQGREAHPNRGHSRERSGKGSQDSGKRGQKPPSQKAMLSKALQKANAAVQLDNAQNLEGARGAYADACQLLQHVLQRTTTDEDRRKLEVIQQTYTSRIAELDQMGPWQQDTTKALPARPESEEYMRDIYAYYAEFSGAMPKTNPTHRASLMGESSTSHGRQAKVSSPTQRPVSGSPQDIVSERRPSHPSDSSLPPSSFPVRSSSGRRPREDPSRLAPAPLSSARSISPVRLRSDDVYDAHDMRGMGHDAQSPTSEGNPGRFGRRISQDAGSASWLDPIDESGGSVMNSPHSRRSSMGFHRRHNRMTSGNTEAEFDSALDAAIEAAYNDNFEYGGRSHYGSLESNRDSIMGAYGAVEPGRESERSRKRDSHYGMRSMQMGRRDSIQEEHDEQGGFYEDDSSDEERILEEITRDFAIEDFTMGQQLRPVKEDWMSSALETDSRTDIHPLLPMPGPSVLPEQLPAPDLSQAPILSLPQPPLAGHNRQSSEARSLHLMIETTNLGAAKPIAMMALKRQSSVSTTGRSEVASIAESVRAASIEERSTSSSSLVAATTEGSALPELGMMSKRATGSDDGSLHAPASPPFSKLRKKFSSSSLRSVKGRNMSLSNLEEVVDKSPTLPTSQQQPLSKPPVPALPVALAHTLMASYRDHVNVSIAGGLHLFDQFHQGNEPGSPSDAVSNAPVPLEPCPADLCLRPFWLMRCLFQTLVHPRGGYLSSKLFVPRDVWRTRGVKLKNLEEKIAQCDFLTAALLKLGKANPLDADALLVEMQEFESVVEVAQQVLTRKLGNDVGAQHSGYAPKEGSGAADGDGGSQVPRSGSVSGKQSSFSWRRLRSKPSTIGLGGSSSSSRTGTDGMKENSNVPMTAKPTSRPAKRDLSQAQFSGPNATYMASLAHLFDAAQTLDEIARQVEDPGLKHADKTQVGLELGTRHAAEFFGFYICRFVLADLSLLLDKFLKRGSEWVLT</sequence>